<dbReference type="InterPro" id="IPR000531">
    <property type="entry name" value="Beta-barrel_TonB"/>
</dbReference>
<proteinExistence type="inferred from homology"/>
<evidence type="ECO:0000256" key="1">
    <source>
        <dbReference type="ARBA" id="ARBA00004571"/>
    </source>
</evidence>
<evidence type="ECO:0000259" key="15">
    <source>
        <dbReference type="SMART" id="SM00965"/>
    </source>
</evidence>
<sequence>MTDTGNCRIGMGVFARPAVLFPEQTRGVLLSLLAWMLLFLFAGTGSSGVMAQEPERFHLELPAQGLDQSLKGLAETAGVQTLFPFDAISALEAPALHGAYTTAEALEALLVNTGFEGRINDNGVIVVRRTAAADRKQLDEQMITGSNEGKGQSARSRGFLLTALAAFFSSGTVAQEGVSDGPRMLEEVIVTATRRETGIQDTALSINAISGNDLGQNVYTNAAQILDAVPGVTAFNSGPSSNRVIIRNIATSTQEAGGETTATYLDDFAVSGTGTSAPPLRLVDMNRVEVLKGPQGTLFGRSAMGGIIRYITNKPDFNGLAGGIKGYMSATEDGGDNYGGSGYVNLPLGDTLAVRAVGYSYQHDGFIDNVELGRDDINEEDTVGGRLALRWEPTEALTTDLVYLHQSIDSGANWTTTIRSPAADPNGAITPVNPAKRQAIGGVISEINSEYDIINLDIEYRFDNVTAKLIATHTEESWNMVFDQREFVGVTNGCVCDGTEGPTNRDTDTDILELRLVSSGGGRLDWIAGAYYEDVRAETSQKIVYTGSGDSIFGFLPVVDGDIAIDSFEERPSSERALYGELGWAFTDATRLTVGYRRSDVEFATTFTKTDGFFLQMDGTAAIRGIKFATQEDVNTYKVSLEHAVHDDLMAYFTAASGYRRGGFNQPTAISPFSTYDSDSLWSYELGVKSSWLDGRLVANAALFFLDWDDIQLVVQDPTTFARATQNAGAAEIPGFEFSVAAQLTPSLDVTLAGSLTRPELQEDVPGGVSGKAGDTLPGAAEEQFSISANYNRPLRGGFDLYGSLIYRYVGDRLNDFNTDLDVALGDYDLMDLNVGLHSVKGYSIGLFAHNLLDEAVTYAIDRQGAYFEQVPTNPPRTVGVNISYDF</sequence>
<evidence type="ECO:0000256" key="12">
    <source>
        <dbReference type="PROSITE-ProRule" id="PRU01360"/>
    </source>
</evidence>
<evidence type="ECO:0000256" key="3">
    <source>
        <dbReference type="ARBA" id="ARBA00022452"/>
    </source>
</evidence>
<evidence type="ECO:0000313" key="16">
    <source>
        <dbReference type="EMBL" id="MBN7797637.1"/>
    </source>
</evidence>
<accession>A0A939DHM3</accession>
<evidence type="ECO:0000313" key="17">
    <source>
        <dbReference type="Proteomes" id="UP000664303"/>
    </source>
</evidence>
<dbReference type="Gene3D" id="2.40.170.20">
    <property type="entry name" value="TonB-dependent receptor, beta-barrel domain"/>
    <property type="match status" value="1"/>
</dbReference>
<evidence type="ECO:0000256" key="5">
    <source>
        <dbReference type="ARBA" id="ARBA00022692"/>
    </source>
</evidence>
<dbReference type="PANTHER" id="PTHR32552">
    <property type="entry name" value="FERRICHROME IRON RECEPTOR-RELATED"/>
    <property type="match status" value="1"/>
</dbReference>
<dbReference type="SMART" id="SM00965">
    <property type="entry name" value="STN"/>
    <property type="match status" value="1"/>
</dbReference>
<evidence type="ECO:0000256" key="7">
    <source>
        <dbReference type="ARBA" id="ARBA00023004"/>
    </source>
</evidence>
<dbReference type="AlphaFoldDB" id="A0A939DHM3"/>
<dbReference type="PANTHER" id="PTHR32552:SF81">
    <property type="entry name" value="TONB-DEPENDENT OUTER MEMBRANE RECEPTOR"/>
    <property type="match status" value="1"/>
</dbReference>
<keyword evidence="17" id="KW-1185">Reference proteome</keyword>
<protein>
    <submittedName>
        <fullName evidence="16">TonB-dependent receptor</fullName>
    </submittedName>
</protein>
<keyword evidence="16" id="KW-0675">Receptor</keyword>
<evidence type="ECO:0000256" key="2">
    <source>
        <dbReference type="ARBA" id="ARBA00022448"/>
    </source>
</evidence>
<keyword evidence="10 12" id="KW-0472">Membrane</keyword>
<dbReference type="RefSeq" id="WP_206561088.1">
    <property type="nucleotide sequence ID" value="NZ_JAFKCZ010000009.1"/>
</dbReference>
<dbReference type="EMBL" id="JAFKCZ010000009">
    <property type="protein sequence ID" value="MBN7797637.1"/>
    <property type="molecule type" value="Genomic_DNA"/>
</dbReference>
<evidence type="ECO:0000256" key="9">
    <source>
        <dbReference type="ARBA" id="ARBA00023077"/>
    </source>
</evidence>
<evidence type="ECO:0000256" key="10">
    <source>
        <dbReference type="ARBA" id="ARBA00023136"/>
    </source>
</evidence>
<keyword evidence="2 12" id="KW-0813">Transport</keyword>
<evidence type="ECO:0000256" key="14">
    <source>
        <dbReference type="RuleBase" id="RU003357"/>
    </source>
</evidence>
<keyword evidence="4" id="KW-0410">Iron transport</keyword>
<comment type="similarity">
    <text evidence="12 14">Belongs to the TonB-dependent receptor family.</text>
</comment>
<dbReference type="Pfam" id="PF07715">
    <property type="entry name" value="Plug"/>
    <property type="match status" value="1"/>
</dbReference>
<dbReference type="InterPro" id="IPR036942">
    <property type="entry name" value="Beta-barrel_TonB_sf"/>
</dbReference>
<keyword evidence="3 12" id="KW-1134">Transmembrane beta strand</keyword>
<evidence type="ECO:0000256" key="8">
    <source>
        <dbReference type="ARBA" id="ARBA00023065"/>
    </source>
</evidence>
<evidence type="ECO:0000256" key="6">
    <source>
        <dbReference type="ARBA" id="ARBA00022729"/>
    </source>
</evidence>
<organism evidence="16 17">
    <name type="scientific">Parahaliea mediterranea</name>
    <dbReference type="NCBI Taxonomy" id="651086"/>
    <lineage>
        <taxon>Bacteria</taxon>
        <taxon>Pseudomonadati</taxon>
        <taxon>Pseudomonadota</taxon>
        <taxon>Gammaproteobacteria</taxon>
        <taxon>Cellvibrionales</taxon>
        <taxon>Halieaceae</taxon>
        <taxon>Parahaliea</taxon>
    </lineage>
</organism>
<dbReference type="PROSITE" id="PS01156">
    <property type="entry name" value="TONB_DEPENDENT_REC_2"/>
    <property type="match status" value="1"/>
</dbReference>
<dbReference type="PROSITE" id="PS52016">
    <property type="entry name" value="TONB_DEPENDENT_REC_3"/>
    <property type="match status" value="1"/>
</dbReference>
<dbReference type="Proteomes" id="UP000664303">
    <property type="component" value="Unassembled WGS sequence"/>
</dbReference>
<comment type="caution">
    <text evidence="16">The sequence shown here is derived from an EMBL/GenBank/DDBJ whole genome shotgun (WGS) entry which is preliminary data.</text>
</comment>
<dbReference type="InterPro" id="IPR012910">
    <property type="entry name" value="Plug_dom"/>
</dbReference>
<dbReference type="GO" id="GO:0009279">
    <property type="term" value="C:cell outer membrane"/>
    <property type="evidence" value="ECO:0007669"/>
    <property type="project" value="UniProtKB-SubCell"/>
</dbReference>
<keyword evidence="8" id="KW-0406">Ion transport</keyword>
<evidence type="ECO:0000256" key="11">
    <source>
        <dbReference type="ARBA" id="ARBA00023237"/>
    </source>
</evidence>
<keyword evidence="6" id="KW-0732">Signal</keyword>
<keyword evidence="7" id="KW-0408">Iron</keyword>
<evidence type="ECO:0000256" key="13">
    <source>
        <dbReference type="PROSITE-ProRule" id="PRU10144"/>
    </source>
</evidence>
<dbReference type="GO" id="GO:0006826">
    <property type="term" value="P:iron ion transport"/>
    <property type="evidence" value="ECO:0007669"/>
    <property type="project" value="UniProtKB-KW"/>
</dbReference>
<keyword evidence="5 12" id="KW-0812">Transmembrane</keyword>
<dbReference type="InterPro" id="IPR010917">
    <property type="entry name" value="TonB_rcpt_CS"/>
</dbReference>
<dbReference type="InterPro" id="IPR011662">
    <property type="entry name" value="Secretin/TonB_short_N"/>
</dbReference>
<keyword evidence="9 14" id="KW-0798">TonB box</keyword>
<evidence type="ECO:0000256" key="4">
    <source>
        <dbReference type="ARBA" id="ARBA00022496"/>
    </source>
</evidence>
<dbReference type="SUPFAM" id="SSF56935">
    <property type="entry name" value="Porins"/>
    <property type="match status" value="1"/>
</dbReference>
<keyword evidence="11 12" id="KW-0998">Cell outer membrane</keyword>
<dbReference type="Gene3D" id="3.55.50.30">
    <property type="match status" value="1"/>
</dbReference>
<dbReference type="Pfam" id="PF00593">
    <property type="entry name" value="TonB_dep_Rec_b-barrel"/>
    <property type="match status" value="1"/>
</dbReference>
<comment type="subcellular location">
    <subcellularLocation>
        <location evidence="1 12">Cell outer membrane</location>
        <topology evidence="1 12">Multi-pass membrane protein</topology>
    </subcellularLocation>
</comment>
<reference evidence="16" key="1">
    <citation type="submission" date="2021-02" db="EMBL/GenBank/DDBJ databases">
        <title>PHA producing bacteria isolated from coastal sediment in Guangdong, Shenzhen.</title>
        <authorList>
            <person name="Zheng W."/>
            <person name="Yu S."/>
            <person name="Huang Y."/>
        </authorList>
    </citation>
    <scope>NUCLEOTIDE SEQUENCE</scope>
    <source>
        <strain evidence="16">TN14-10</strain>
    </source>
</reference>
<feature type="short sequence motif" description="TonB C-terminal box" evidence="13">
    <location>
        <begin position="870"/>
        <end position="887"/>
    </location>
</feature>
<gene>
    <name evidence="16" type="ORF">JYP50_13585</name>
</gene>
<dbReference type="InterPro" id="IPR039426">
    <property type="entry name" value="TonB-dep_rcpt-like"/>
</dbReference>
<feature type="domain" description="Secretin/TonB short N-terminal" evidence="15">
    <location>
        <begin position="79"/>
        <end position="130"/>
    </location>
</feature>
<name>A0A939DHM3_9GAMM</name>